<evidence type="ECO:0008006" key="4">
    <source>
        <dbReference type="Google" id="ProtNLM"/>
    </source>
</evidence>
<dbReference type="STRING" id="133385.A0A2T9YDU8"/>
<name>A0A2T9YDU8_9FUNG</name>
<feature type="compositionally biased region" description="Basic and acidic residues" evidence="1">
    <location>
        <begin position="194"/>
        <end position="203"/>
    </location>
</feature>
<sequence>MKHSLPPADSVRGILKNAKTKTIKGPQLKWDEENIRITELQKDSKMKVDEPKTPYIHYDITKDPALQDLEELRLSPSNSSRASSRASSVSFSNRKIHYSDEWDSSDSEQEESELDEEQEEKNSKFDEMRNRHYLNEGLCVHKNQKNFWNLKNGKFVINNEFSDDESGNDSGIDDKSANDSGIDDIEYDQSCNLNDEKPVHNNK</sequence>
<dbReference type="OrthoDB" id="551302at2759"/>
<feature type="compositionally biased region" description="Acidic residues" evidence="1">
    <location>
        <begin position="101"/>
        <end position="119"/>
    </location>
</feature>
<dbReference type="GO" id="GO:0004864">
    <property type="term" value="F:protein phosphatase inhibitor activity"/>
    <property type="evidence" value="ECO:0007669"/>
    <property type="project" value="InterPro"/>
</dbReference>
<feature type="region of interest" description="Disordered" evidence="1">
    <location>
        <begin position="73"/>
        <end position="92"/>
    </location>
</feature>
<comment type="caution">
    <text evidence="2">The sequence shown here is derived from an EMBL/GenBank/DDBJ whole genome shotgun (WGS) entry which is preliminary data.</text>
</comment>
<keyword evidence="3" id="KW-1185">Reference proteome</keyword>
<feature type="region of interest" description="Disordered" evidence="1">
    <location>
        <begin position="159"/>
        <end position="203"/>
    </location>
</feature>
<dbReference type="GO" id="GO:0009966">
    <property type="term" value="P:regulation of signal transduction"/>
    <property type="evidence" value="ECO:0007669"/>
    <property type="project" value="InterPro"/>
</dbReference>
<accession>A0A2T9YDU8</accession>
<proteinExistence type="predicted"/>
<dbReference type="AlphaFoldDB" id="A0A2T9YDU8"/>
<evidence type="ECO:0000256" key="1">
    <source>
        <dbReference type="SAM" id="MobiDB-lite"/>
    </source>
</evidence>
<gene>
    <name evidence="2" type="ORF">BB561_004851</name>
</gene>
<dbReference type="Pfam" id="PF04979">
    <property type="entry name" value="IPP-2"/>
    <property type="match status" value="1"/>
</dbReference>
<feature type="region of interest" description="Disordered" evidence="1">
    <location>
        <begin position="97"/>
        <end position="128"/>
    </location>
</feature>
<reference evidence="2 3" key="1">
    <citation type="journal article" date="2018" name="MBio">
        <title>Comparative Genomics Reveals the Core Gene Toolbox for the Fungus-Insect Symbiosis.</title>
        <authorList>
            <person name="Wang Y."/>
            <person name="Stata M."/>
            <person name="Wang W."/>
            <person name="Stajich J.E."/>
            <person name="White M.M."/>
            <person name="Moncalvo J.M."/>
        </authorList>
    </citation>
    <scope>NUCLEOTIDE SEQUENCE [LARGE SCALE GENOMIC DNA]</scope>
    <source>
        <strain evidence="2 3">SWE-8-4</strain>
    </source>
</reference>
<feature type="compositionally biased region" description="Low complexity" evidence="1">
    <location>
        <begin position="74"/>
        <end position="92"/>
    </location>
</feature>
<protein>
    <recommendedName>
        <fullName evidence="4">Protein phosphatase inhibitor 2</fullName>
    </recommendedName>
</protein>
<dbReference type="Proteomes" id="UP000245383">
    <property type="component" value="Unassembled WGS sequence"/>
</dbReference>
<dbReference type="PANTHER" id="PTHR12398">
    <property type="entry name" value="PROTEIN PHOSPHATASE INHIBITOR"/>
    <property type="match status" value="1"/>
</dbReference>
<dbReference type="EMBL" id="MBFR01000254">
    <property type="protein sequence ID" value="PVU90517.1"/>
    <property type="molecule type" value="Genomic_DNA"/>
</dbReference>
<dbReference type="PANTHER" id="PTHR12398:SF20">
    <property type="entry name" value="PROTEIN PHOSPHATASE 1 REGULATORY INHIBITOR SUBUNIT 2"/>
    <property type="match status" value="1"/>
</dbReference>
<dbReference type="InterPro" id="IPR007062">
    <property type="entry name" value="PPI-2"/>
</dbReference>
<organism evidence="2 3">
    <name type="scientific">Smittium simulii</name>
    <dbReference type="NCBI Taxonomy" id="133385"/>
    <lineage>
        <taxon>Eukaryota</taxon>
        <taxon>Fungi</taxon>
        <taxon>Fungi incertae sedis</taxon>
        <taxon>Zoopagomycota</taxon>
        <taxon>Kickxellomycotina</taxon>
        <taxon>Harpellomycetes</taxon>
        <taxon>Harpellales</taxon>
        <taxon>Legeriomycetaceae</taxon>
        <taxon>Smittium</taxon>
    </lineage>
</organism>
<evidence type="ECO:0000313" key="3">
    <source>
        <dbReference type="Proteomes" id="UP000245383"/>
    </source>
</evidence>
<evidence type="ECO:0000313" key="2">
    <source>
        <dbReference type="EMBL" id="PVU90517.1"/>
    </source>
</evidence>